<evidence type="ECO:0008006" key="5">
    <source>
        <dbReference type="Google" id="ProtNLM"/>
    </source>
</evidence>
<dbReference type="OrthoDB" id="9783136at2"/>
<dbReference type="Gene3D" id="2.60.120.620">
    <property type="entry name" value="q2cbj1_9rhob like domain"/>
    <property type="match status" value="1"/>
</dbReference>
<dbReference type="eggNOG" id="COG0457">
    <property type="taxonomic scope" value="Bacteria"/>
</dbReference>
<dbReference type="GO" id="GO:0035269">
    <property type="term" value="P:protein O-linked glycosylation via mannose"/>
    <property type="evidence" value="ECO:0007669"/>
    <property type="project" value="TreeGrafter"/>
</dbReference>
<dbReference type="SUPFAM" id="SSF48452">
    <property type="entry name" value="TPR-like"/>
    <property type="match status" value="3"/>
</dbReference>
<proteinExistence type="predicted"/>
<dbReference type="Pfam" id="PF13759">
    <property type="entry name" value="2OG-FeII_Oxy_5"/>
    <property type="match status" value="1"/>
</dbReference>
<dbReference type="Pfam" id="PF13432">
    <property type="entry name" value="TPR_16"/>
    <property type="match status" value="2"/>
</dbReference>
<dbReference type="PANTHER" id="PTHR44227">
    <property type="match status" value="1"/>
</dbReference>
<gene>
    <name evidence="3" type="ORF">HY3_11845</name>
</gene>
<dbReference type="PANTHER" id="PTHR44227:SF3">
    <property type="entry name" value="PROTEIN O-MANNOSYL-TRANSFERASE TMTC4"/>
    <property type="match status" value="1"/>
</dbReference>
<dbReference type="AlphaFoldDB" id="A0A062U5B1"/>
<dbReference type="STRING" id="1280941.HY2_11730"/>
<evidence type="ECO:0000256" key="1">
    <source>
        <dbReference type="ARBA" id="ARBA00022737"/>
    </source>
</evidence>
<reference evidence="3 4" key="1">
    <citation type="submission" date="2013-04" db="EMBL/GenBank/DDBJ databases">
        <title>Hyphomonas sp. T24B3 Genome Sequencing.</title>
        <authorList>
            <person name="Lai Q."/>
            <person name="Shao Z."/>
        </authorList>
    </citation>
    <scope>NUCLEOTIDE SEQUENCE [LARGE SCALE GENOMIC DNA]</scope>
    <source>
        <strain evidence="3 4">T24B3</strain>
    </source>
</reference>
<dbReference type="InterPro" id="IPR052346">
    <property type="entry name" value="O-mannosyl-transferase_TMTC"/>
</dbReference>
<sequence>MSLQAAQAAITQAQTLTANGKIGEARRTLINALNATQSADARAQVTVALAAFHRSQGNFLDAAIAYGETSKIAGPMPELILSEARCWTSGAKPLKAIERLKDMPDEAMGSYDYLSILADAQRRANHWEDAVPTARAALKVKPSSRNMKIILASALGRLNQWEEADQLFDELGPDSPLCIEMKSAALIECGRTEEAASLLRLAVADQPTHARLHKGLAMLLWMQGDKTNFAETLLQAADDYPEDMDLTLSAADMLRRADRHVDALARLEAASTRLPSPAMESAVAILLAPAGRAEEGAELAEKSVQGAPETDWIRRNAACALLAAGQFEAAARHTAWGLQRDPTDQEWISLDVVARRGLGDETYRYLYDYDRFVQPFDLDPPEGYDTIESFLEALATRLRELHVFKNHPLDQSLRGGSQLVLNPDVPQDPLIELFFKALDKPIRGYMAHIGNDPSHPYTARNTGEYDLQGAWSVRLTQGGSHVNHIHSEGWISSAFYVSVPDDVTPDAATDDGWITFGEPRFPVPGISYEKKVCPKVGRLVLFPSYMWHGVRPFHQGEERMTIAFDIIPA</sequence>
<dbReference type="InterPro" id="IPR012668">
    <property type="entry name" value="CHP02466"/>
</dbReference>
<comment type="caution">
    <text evidence="3">The sequence shown here is derived from an EMBL/GenBank/DDBJ whole genome shotgun (WGS) entry which is preliminary data.</text>
</comment>
<keyword evidence="2" id="KW-0802">TPR repeat</keyword>
<dbReference type="GO" id="GO:0000030">
    <property type="term" value="F:mannosyltransferase activity"/>
    <property type="evidence" value="ECO:0007669"/>
    <property type="project" value="TreeGrafter"/>
</dbReference>
<organism evidence="3 4">
    <name type="scientific">Hyphomonas pacifica</name>
    <dbReference type="NCBI Taxonomy" id="1280941"/>
    <lineage>
        <taxon>Bacteria</taxon>
        <taxon>Pseudomonadati</taxon>
        <taxon>Pseudomonadota</taxon>
        <taxon>Alphaproteobacteria</taxon>
        <taxon>Hyphomonadales</taxon>
        <taxon>Hyphomonadaceae</taxon>
        <taxon>Hyphomonas</taxon>
    </lineage>
</organism>
<evidence type="ECO:0000256" key="2">
    <source>
        <dbReference type="ARBA" id="ARBA00022803"/>
    </source>
</evidence>
<keyword evidence="1" id="KW-0677">Repeat</keyword>
<accession>A0A062U5B1</accession>
<dbReference type="GO" id="GO:0030968">
    <property type="term" value="P:endoplasmic reticulum unfolded protein response"/>
    <property type="evidence" value="ECO:0007669"/>
    <property type="project" value="TreeGrafter"/>
</dbReference>
<evidence type="ECO:0000313" key="3">
    <source>
        <dbReference type="EMBL" id="RAN33987.1"/>
    </source>
</evidence>
<keyword evidence="4" id="KW-1185">Reference proteome</keyword>
<dbReference type="Gene3D" id="1.25.40.10">
    <property type="entry name" value="Tetratricopeptide repeat domain"/>
    <property type="match status" value="1"/>
</dbReference>
<evidence type="ECO:0000313" key="4">
    <source>
        <dbReference type="Proteomes" id="UP000249123"/>
    </source>
</evidence>
<protein>
    <recommendedName>
        <fullName evidence="5">Tetratricopeptide repeat protein</fullName>
    </recommendedName>
</protein>
<dbReference type="EMBL" id="AWFB01000015">
    <property type="protein sequence ID" value="RAN33987.1"/>
    <property type="molecule type" value="Genomic_DNA"/>
</dbReference>
<name>A0A062U5B1_9PROT</name>
<dbReference type="InterPro" id="IPR011990">
    <property type="entry name" value="TPR-like_helical_dom_sf"/>
</dbReference>
<dbReference type="Proteomes" id="UP000249123">
    <property type="component" value="Unassembled WGS sequence"/>
</dbReference>
<dbReference type="RefSeq" id="WP_051594798.1">
    <property type="nucleotide sequence ID" value="NZ_AWFA01000015.1"/>
</dbReference>